<evidence type="ECO:0000256" key="1">
    <source>
        <dbReference type="SAM" id="SignalP"/>
    </source>
</evidence>
<accession>A0A1Q9GAA8</accession>
<dbReference type="Pfam" id="PF09982">
    <property type="entry name" value="LpxR"/>
    <property type="match status" value="1"/>
</dbReference>
<dbReference type="Gene3D" id="2.40.128.140">
    <property type="entry name" value="Outer membrane protein"/>
    <property type="match status" value="1"/>
</dbReference>
<protein>
    <recommendedName>
        <fullName evidence="4">Exonuclease</fullName>
    </recommendedName>
</protein>
<organism evidence="2 3">
    <name type="scientific">Photobacterium proteolyticum</name>
    <dbReference type="NCBI Taxonomy" id="1903952"/>
    <lineage>
        <taxon>Bacteria</taxon>
        <taxon>Pseudomonadati</taxon>
        <taxon>Pseudomonadota</taxon>
        <taxon>Gammaproteobacteria</taxon>
        <taxon>Vibrionales</taxon>
        <taxon>Vibrionaceae</taxon>
        <taxon>Photobacterium</taxon>
    </lineage>
</organism>
<keyword evidence="1" id="KW-0732">Signal</keyword>
<feature type="signal peptide" evidence="1">
    <location>
        <begin position="1"/>
        <end position="21"/>
    </location>
</feature>
<dbReference type="EMBL" id="MJIL01000095">
    <property type="protein sequence ID" value="OLQ71279.1"/>
    <property type="molecule type" value="Genomic_DNA"/>
</dbReference>
<evidence type="ECO:0000313" key="3">
    <source>
        <dbReference type="Proteomes" id="UP000186905"/>
    </source>
</evidence>
<dbReference type="Proteomes" id="UP000186905">
    <property type="component" value="Unassembled WGS sequence"/>
</dbReference>
<dbReference type="STRING" id="1903952.BIT28_03720"/>
<gene>
    <name evidence="2" type="ORF">BIT28_03720</name>
</gene>
<comment type="caution">
    <text evidence="2">The sequence shown here is derived from an EMBL/GenBank/DDBJ whole genome shotgun (WGS) entry which is preliminary data.</text>
</comment>
<dbReference type="OrthoDB" id="9776275at2"/>
<dbReference type="AlphaFoldDB" id="A0A1Q9GAA8"/>
<dbReference type="InterPro" id="IPR037107">
    <property type="entry name" value="Put_OMP_sf"/>
</dbReference>
<keyword evidence="3" id="KW-1185">Reference proteome</keyword>
<dbReference type="RefSeq" id="WP_075767560.1">
    <property type="nucleotide sequence ID" value="NZ_MJIL01000095.1"/>
</dbReference>
<proteinExistence type="predicted"/>
<dbReference type="InterPro" id="IPR018707">
    <property type="entry name" value="LpxR"/>
</dbReference>
<evidence type="ECO:0000313" key="2">
    <source>
        <dbReference type="EMBL" id="OLQ71279.1"/>
    </source>
</evidence>
<reference evidence="2 3" key="1">
    <citation type="submission" date="2016-09" db="EMBL/GenBank/DDBJ databases">
        <title>Photobacterium proteolyticum sp. nov. a protease producing bacterium isolated from ocean sediments of Laizhou Bay.</title>
        <authorList>
            <person name="Li Y."/>
        </authorList>
    </citation>
    <scope>NUCLEOTIDE SEQUENCE [LARGE SCALE GENOMIC DNA]</scope>
    <source>
        <strain evidence="2 3">13-12</strain>
    </source>
</reference>
<name>A0A1Q9GAA8_9GAMM</name>
<sequence>MKHFFTGLIAFSMFLSPDTVAYNSGSVSFTIDNDGIVGTDKNYTNGIFLAYHSASSPLLSNVTPGPIYQIAKYLPLDKESAKGWNVVFGQQIWTPEDIESTEPVEDERPYAGLLFLETGVYQYSPSRTDQYNFMFGTVGPNSLAEQGQRFIHDIIGSDEPMGWDYQIENQIVFNLGYQGHRLISRHNTEQSNSGLSQYDFSGVGRINAGNYQSELAIGSVARWGNNLAHNFGTTGFSPGKFVDIGMLSASPQGYFLFTGIEGRYRINDITIEGDRPSEVPDSNVEHLQATAVIGGVYYQPKWGLSLSFSISTPEFEEDMHSSSSIGSLEVFWRL</sequence>
<evidence type="ECO:0008006" key="4">
    <source>
        <dbReference type="Google" id="ProtNLM"/>
    </source>
</evidence>
<feature type="chain" id="PRO_5012141483" description="Exonuclease" evidence="1">
    <location>
        <begin position="22"/>
        <end position="334"/>
    </location>
</feature>